<dbReference type="PANTHER" id="PTHR11589">
    <property type="entry name" value="NERVE GROWTH FACTOR NGF -RELATED"/>
    <property type="match status" value="1"/>
</dbReference>
<dbReference type="GO" id="GO:0048812">
    <property type="term" value="P:neuron projection morphogenesis"/>
    <property type="evidence" value="ECO:0007669"/>
    <property type="project" value="TreeGrafter"/>
</dbReference>
<protein>
    <submittedName>
        <fullName evidence="5">BDNF</fullName>
    </submittedName>
</protein>
<keyword evidence="2" id="KW-0339">Growth factor</keyword>
<dbReference type="AlphaFoldDB" id="A0A6J8ARE7"/>
<evidence type="ECO:0000256" key="2">
    <source>
        <dbReference type="ARBA" id="ARBA00023030"/>
    </source>
</evidence>
<evidence type="ECO:0000259" key="4">
    <source>
        <dbReference type="SMART" id="SM00140"/>
    </source>
</evidence>
<feature type="compositionally biased region" description="Polar residues" evidence="3">
    <location>
        <begin position="8"/>
        <end position="21"/>
    </location>
</feature>
<dbReference type="GO" id="GO:0043524">
    <property type="term" value="P:negative regulation of neuron apoptotic process"/>
    <property type="evidence" value="ECO:0007669"/>
    <property type="project" value="TreeGrafter"/>
</dbReference>
<dbReference type="PROSITE" id="PS50270">
    <property type="entry name" value="NGF_2"/>
    <property type="match status" value="1"/>
</dbReference>
<keyword evidence="6" id="KW-1185">Reference proteome</keyword>
<feature type="region of interest" description="Disordered" evidence="3">
    <location>
        <begin position="1"/>
        <end position="21"/>
    </location>
</feature>
<dbReference type="SUPFAM" id="SSF57501">
    <property type="entry name" value="Cystine-knot cytokines"/>
    <property type="match status" value="1"/>
</dbReference>
<name>A0A6J8ARE7_MYTCO</name>
<accession>A0A6J8ARE7</accession>
<dbReference type="Proteomes" id="UP000507470">
    <property type="component" value="Unassembled WGS sequence"/>
</dbReference>
<dbReference type="Gene3D" id="2.10.90.10">
    <property type="entry name" value="Cystine-knot cytokines"/>
    <property type="match status" value="1"/>
</dbReference>
<dbReference type="GO" id="GO:0008083">
    <property type="term" value="F:growth factor activity"/>
    <property type="evidence" value="ECO:0007669"/>
    <property type="project" value="UniProtKB-KW"/>
</dbReference>
<dbReference type="GO" id="GO:0038180">
    <property type="term" value="P:nerve growth factor signaling pathway"/>
    <property type="evidence" value="ECO:0007669"/>
    <property type="project" value="TreeGrafter"/>
</dbReference>
<feature type="region of interest" description="Disordered" evidence="3">
    <location>
        <begin position="83"/>
        <end position="134"/>
    </location>
</feature>
<gene>
    <name evidence="5" type="ORF">MCOR_10537</name>
</gene>
<evidence type="ECO:0000313" key="5">
    <source>
        <dbReference type="EMBL" id="CAC5372462.1"/>
    </source>
</evidence>
<dbReference type="SMART" id="SM00140">
    <property type="entry name" value="NGF"/>
    <property type="match status" value="1"/>
</dbReference>
<dbReference type="InterPro" id="IPR020408">
    <property type="entry name" value="Nerve_growth_factor-like"/>
</dbReference>
<dbReference type="Pfam" id="PF00243">
    <property type="entry name" value="NGF"/>
    <property type="match status" value="1"/>
</dbReference>
<sequence>MTDVLNALSKTENSNLKSKNTTRNVLPEKWIHRTSDNVLFPILDNMELSTARHVAFTDNKPILPPSSDFRHSFTVGLNKINSFSKVQTGKKRRNRKNKKGKNKKRKNKKNNKRRHRHRHAKSRLRSKRSHVAGEASSVCTSISKWVTPSGEETLDQWEQPVTILPYIMVGDRRIQQFIYETSCLEDNIPCKGIDKRHYKSECITKKVYAYAYVRSSTGEENWSYIQINGYCNCKLQRKHHSGPRNILDYLSLS</sequence>
<comment type="similarity">
    <text evidence="1">Belongs to the NGF-beta family.</text>
</comment>
<dbReference type="PANTHER" id="PTHR11589:SF11">
    <property type="entry name" value="PREPRO-NEUROTROPHIN"/>
    <property type="match status" value="1"/>
</dbReference>
<dbReference type="PRINTS" id="PR00268">
    <property type="entry name" value="NGF"/>
</dbReference>
<evidence type="ECO:0000313" key="6">
    <source>
        <dbReference type="Proteomes" id="UP000507470"/>
    </source>
</evidence>
<dbReference type="OrthoDB" id="6103344at2759"/>
<dbReference type="GO" id="GO:0005163">
    <property type="term" value="F:nerve growth factor receptor binding"/>
    <property type="evidence" value="ECO:0007669"/>
    <property type="project" value="TreeGrafter"/>
</dbReference>
<dbReference type="InterPro" id="IPR029034">
    <property type="entry name" value="Cystine-knot_cytokine"/>
</dbReference>
<dbReference type="EMBL" id="CACVKT020001854">
    <property type="protein sequence ID" value="CAC5372462.1"/>
    <property type="molecule type" value="Genomic_DNA"/>
</dbReference>
<feature type="compositionally biased region" description="Basic residues" evidence="3">
    <location>
        <begin position="88"/>
        <end position="130"/>
    </location>
</feature>
<dbReference type="InterPro" id="IPR002072">
    <property type="entry name" value="Nerve_growth_factor-rel"/>
</dbReference>
<dbReference type="GO" id="GO:0021675">
    <property type="term" value="P:nerve development"/>
    <property type="evidence" value="ECO:0007669"/>
    <property type="project" value="TreeGrafter"/>
</dbReference>
<reference evidence="5 6" key="1">
    <citation type="submission" date="2020-06" db="EMBL/GenBank/DDBJ databases">
        <authorList>
            <person name="Li R."/>
            <person name="Bekaert M."/>
        </authorList>
    </citation>
    <scope>NUCLEOTIDE SEQUENCE [LARGE SCALE GENOMIC DNA]</scope>
    <source>
        <strain evidence="6">wild</strain>
    </source>
</reference>
<evidence type="ECO:0000256" key="1">
    <source>
        <dbReference type="ARBA" id="ARBA00010783"/>
    </source>
</evidence>
<dbReference type="GO" id="GO:0007169">
    <property type="term" value="P:cell surface receptor protein tyrosine kinase signaling pathway"/>
    <property type="evidence" value="ECO:0007669"/>
    <property type="project" value="TreeGrafter"/>
</dbReference>
<proteinExistence type="inferred from homology"/>
<evidence type="ECO:0000256" key="3">
    <source>
        <dbReference type="SAM" id="MobiDB-lite"/>
    </source>
</evidence>
<feature type="domain" description="Nerve growth factor-related" evidence="4">
    <location>
        <begin position="130"/>
        <end position="234"/>
    </location>
</feature>
<organism evidence="5 6">
    <name type="scientific">Mytilus coruscus</name>
    <name type="common">Sea mussel</name>
    <dbReference type="NCBI Taxonomy" id="42192"/>
    <lineage>
        <taxon>Eukaryota</taxon>
        <taxon>Metazoa</taxon>
        <taxon>Spiralia</taxon>
        <taxon>Lophotrochozoa</taxon>
        <taxon>Mollusca</taxon>
        <taxon>Bivalvia</taxon>
        <taxon>Autobranchia</taxon>
        <taxon>Pteriomorphia</taxon>
        <taxon>Mytilida</taxon>
        <taxon>Mytiloidea</taxon>
        <taxon>Mytilidae</taxon>
        <taxon>Mytilinae</taxon>
        <taxon>Mytilus</taxon>
    </lineage>
</organism>